<sequence>MEITSEMKKTLAVDKKNRIIKRYLQERFKEAYQDAWLDTPENYQHLAKAIDFFYELDDDNLALTMIGSDNESTILTYKEHFAKVAALLDKFVAFSEEIPPTATRFYEKEAILEGIKIRQHFESRSLRDLHAQGSNLGIAEKFLNAELGQGEWLGEVDLERALTKLGVRDRVHITRLNAEDIGMILHFEREKHGASQEPYTIPLLINCGSSGSLRSQGSHWTEALIHVNPATGTITVDYRDSMPVSPQVRTILNNAIHYNATSVVNDVERQYTAFPDVTDENLTINVVSDDSQEDGWSCGYRSLHNLLRHPNFPTTGIATDAPPWSTFVNAPYESISLRNAIYQLLLENLQIDEDFFDAMHLDKEAFKHLEDSENYGLDEEFAKRYMELLSNKPSVSTITTEHFAKEYTTLMEELSKIKVTTDRKSTVEQLKANIAKVTTSITLSSDAKIFALLDVIAIEYNAILGSSGGANSKLGKALFKFCDEQLGVTLSKGPSFHFKKDGLLLQMMTQLGKLPLKEEEDVLPSPKVVSSESTKISKSAPELRTPKTESPTISPSVNRIGSSVDPSQLKLLKKQDLSRIGTMFGDSQFCYGGKPGGVEPGFRAIDLDEAFFEQLLKIVPPEEATGDEVDAYKTLLKAIARIESQSGEPSQKLNDKRIAFATFVNVYAPNPHAPKELSPTMSWLCEQIKGAVSRNEKLSAWMYKLDYAESGAAKERKKANKEALREFVGTRLAGIFSDKNQRQEITWIRGPSGPHALLACGWKNGLRELKEFLHGGGEPDYNGVLVEDLEAPVKRAKHVPGLGRNLIFGIAIGDRDGIGKEGQNKGFAGNAFYGFDYGKPYEGDGVCGSLRDDFTFTNPGAKAPEFMRGSGTFGFARHIMYRNYSIFYDTPLSERMIGVHILKKMITGENPSEEVLKSYPGLRQELYRIQANTPTTENLLNRLGQIRRECPEDSPIEGLIDNLSMQVSTGKLSPFDLYFAEIKMDLIAQAQKTGMDFDELVDHLKTIDKWAAKATVSNQQILDVFAQRLLLTKDEINFLDKMEKIVSPTTVMSPDGEAFLNQMQITKPSERIPFQLTKLENGSYTLTTTNKAIQSDLNERFGVEFKVTEKGLSCNLSQEELAKLMVSVDKQYEVKRQDLLTEPTFRLITLPALKSSYTKETLPRLNALLSDKIPEQAGLLEFLWRPNTGLSLRLTAKTESQVQMIQETFGLKTTPTMNVPLIIEIPPGKLQACQQAINLTHQKTLGTVVILPPSSKWEKLHESIQSPKEEVDEELNETQQLIKRFEAFTTINEETRGLITTAIAEMSPIDVSQLLSYNDATLTNKANIQHILNEEVDKIVVIAQEIELQSVSNVSSNPGSDMTTSYL</sequence>
<name>A0A0W0S030_9GAMM</name>
<organism evidence="2 3">
    <name type="scientific">Legionella brunensis</name>
    <dbReference type="NCBI Taxonomy" id="29422"/>
    <lineage>
        <taxon>Bacteria</taxon>
        <taxon>Pseudomonadati</taxon>
        <taxon>Pseudomonadota</taxon>
        <taxon>Gammaproteobacteria</taxon>
        <taxon>Legionellales</taxon>
        <taxon>Legionellaceae</taxon>
        <taxon>Legionella</taxon>
    </lineage>
</organism>
<feature type="compositionally biased region" description="Polar residues" evidence="1">
    <location>
        <begin position="528"/>
        <end position="537"/>
    </location>
</feature>
<proteinExistence type="predicted"/>
<dbReference type="OrthoDB" id="8645575at2"/>
<evidence type="ECO:0000313" key="3">
    <source>
        <dbReference type="Proteomes" id="UP000054742"/>
    </source>
</evidence>
<dbReference type="RefSeq" id="WP_058442898.1">
    <property type="nucleotide sequence ID" value="NZ_CAAAHU010000012.1"/>
</dbReference>
<comment type="caution">
    <text evidence="2">The sequence shown here is derived from an EMBL/GenBank/DDBJ whole genome shotgun (WGS) entry which is preliminary data.</text>
</comment>
<accession>A0A0W0S030</accession>
<protein>
    <submittedName>
        <fullName evidence="2">Uncharacterized protein</fullName>
    </submittedName>
</protein>
<evidence type="ECO:0000313" key="2">
    <source>
        <dbReference type="EMBL" id="KTC76828.1"/>
    </source>
</evidence>
<feature type="region of interest" description="Disordered" evidence="1">
    <location>
        <begin position="527"/>
        <end position="559"/>
    </location>
</feature>
<evidence type="ECO:0000256" key="1">
    <source>
        <dbReference type="SAM" id="MobiDB-lite"/>
    </source>
</evidence>
<keyword evidence="3" id="KW-1185">Reference proteome</keyword>
<feature type="compositionally biased region" description="Polar residues" evidence="1">
    <location>
        <begin position="548"/>
        <end position="559"/>
    </location>
</feature>
<dbReference type="EMBL" id="LNXV01000036">
    <property type="protein sequence ID" value="KTC76828.1"/>
    <property type="molecule type" value="Genomic_DNA"/>
</dbReference>
<dbReference type="PATRIC" id="fig|29422.6.peg.3111"/>
<reference evidence="2 3" key="1">
    <citation type="submission" date="2015-11" db="EMBL/GenBank/DDBJ databases">
        <title>Genomic analysis of 38 Legionella species identifies large and diverse effector repertoires.</title>
        <authorList>
            <person name="Burstein D."/>
            <person name="Amaro F."/>
            <person name="Zusman T."/>
            <person name="Lifshitz Z."/>
            <person name="Cohen O."/>
            <person name="Gilbert J.A."/>
            <person name="Pupko T."/>
            <person name="Shuman H.A."/>
            <person name="Segal G."/>
        </authorList>
    </citation>
    <scope>NUCLEOTIDE SEQUENCE [LARGE SCALE GENOMIC DNA]</scope>
    <source>
        <strain evidence="2 3">ATCC 43878</strain>
    </source>
</reference>
<gene>
    <name evidence="2" type="ORF">Lbru_2935</name>
</gene>
<dbReference type="Proteomes" id="UP000054742">
    <property type="component" value="Unassembled WGS sequence"/>
</dbReference>